<keyword evidence="3" id="KW-0479">Metal-binding</keyword>
<feature type="region of interest" description="Disordered" evidence="7">
    <location>
        <begin position="194"/>
        <end position="226"/>
    </location>
</feature>
<evidence type="ECO:0000256" key="6">
    <source>
        <dbReference type="ARBA" id="ARBA00022842"/>
    </source>
</evidence>
<evidence type="ECO:0000256" key="1">
    <source>
        <dbReference type="ARBA" id="ARBA00001946"/>
    </source>
</evidence>
<evidence type="ECO:0000256" key="2">
    <source>
        <dbReference type="ARBA" id="ARBA00022722"/>
    </source>
</evidence>
<organism evidence="9 10">
    <name type="scientific">Thlaspi arvense</name>
    <name type="common">Field penny-cress</name>
    <dbReference type="NCBI Taxonomy" id="13288"/>
    <lineage>
        <taxon>Eukaryota</taxon>
        <taxon>Viridiplantae</taxon>
        <taxon>Streptophyta</taxon>
        <taxon>Embryophyta</taxon>
        <taxon>Tracheophyta</taxon>
        <taxon>Spermatophyta</taxon>
        <taxon>Magnoliopsida</taxon>
        <taxon>eudicotyledons</taxon>
        <taxon>Gunneridae</taxon>
        <taxon>Pentapetalae</taxon>
        <taxon>rosids</taxon>
        <taxon>malvids</taxon>
        <taxon>Brassicales</taxon>
        <taxon>Brassicaceae</taxon>
        <taxon>Thlaspideae</taxon>
        <taxon>Thlaspi</taxon>
    </lineage>
</organism>
<dbReference type="Gene3D" id="3.30.420.10">
    <property type="entry name" value="Ribonuclease H-like superfamily/Ribonuclease H"/>
    <property type="match status" value="1"/>
</dbReference>
<dbReference type="PANTHER" id="PTHR30231">
    <property type="entry name" value="DNA POLYMERASE III SUBUNIT EPSILON"/>
    <property type="match status" value="1"/>
</dbReference>
<sequence>MAGLTPAEDRPEIAFFDVETTIPFRPGQRFEILEFGAILVCPKKLVELRSYSALVRPPCLSDITPRSIECNGITREDVKSKPPFAAIADNVYDILHGRIWAGHNILRFDIPRIREAFAEIGREPPQAKGTIDSLVLLTKKFGRRAGDMKMASLAAYFGLGNQTHRSLDDVRMNFEVLKYCATVLLLESSLPDELTETSVTTTTPETNSRRRRNIKTSPPQSPVDQQTQENAILSFVSPVEPQPDPFDLSAIRKMIAPELLNPYTLEGTDALDFLYPPEISIPSIKAVQVPLYQGSQRTKLQLFHGDRLLQLYCPHLKVVYGFNGKFLDSAGRRKMNFVIELSSELCDVLQECDRAAKTMSADSGSGSEWNSVIIPTRGSLDPHTARIHIPAELNGDVERYATEVHQREFSEGATIQKLVSSKPSAEELESFVNRRNIVGAYLSLEAYDYQQRAGIRLVAKKLIIYKNTLIKFTGDGE</sequence>
<accession>A0AAU9RJL0</accession>
<dbReference type="Proteomes" id="UP000836841">
    <property type="component" value="Chromosome 2"/>
</dbReference>
<dbReference type="SMART" id="SM00479">
    <property type="entry name" value="EXOIII"/>
    <property type="match status" value="1"/>
</dbReference>
<dbReference type="SUPFAM" id="SSF53098">
    <property type="entry name" value="Ribonuclease H-like"/>
    <property type="match status" value="1"/>
</dbReference>
<evidence type="ECO:0000256" key="7">
    <source>
        <dbReference type="SAM" id="MobiDB-lite"/>
    </source>
</evidence>
<keyword evidence="6" id="KW-0460">Magnesium</keyword>
<dbReference type="GO" id="GO:0003676">
    <property type="term" value="F:nucleic acid binding"/>
    <property type="evidence" value="ECO:0007669"/>
    <property type="project" value="InterPro"/>
</dbReference>
<dbReference type="AlphaFoldDB" id="A0AAU9RJL0"/>
<comment type="cofactor">
    <cofactor evidence="1">
        <name>Mg(2+)</name>
        <dbReference type="ChEBI" id="CHEBI:18420"/>
    </cofactor>
</comment>
<protein>
    <recommendedName>
        <fullName evidence="8">Exonuclease domain-containing protein</fullName>
    </recommendedName>
</protein>
<feature type="domain" description="Exonuclease" evidence="8">
    <location>
        <begin position="12"/>
        <end position="186"/>
    </location>
</feature>
<dbReference type="InterPro" id="IPR036397">
    <property type="entry name" value="RNaseH_sf"/>
</dbReference>
<feature type="compositionally biased region" description="Low complexity" evidence="7">
    <location>
        <begin position="196"/>
        <end position="206"/>
    </location>
</feature>
<evidence type="ECO:0000256" key="5">
    <source>
        <dbReference type="ARBA" id="ARBA00022839"/>
    </source>
</evidence>
<dbReference type="GO" id="GO:0046872">
    <property type="term" value="F:metal ion binding"/>
    <property type="evidence" value="ECO:0007669"/>
    <property type="project" value="UniProtKB-KW"/>
</dbReference>
<dbReference type="EMBL" id="OU466858">
    <property type="protein sequence ID" value="CAH2044033.1"/>
    <property type="molecule type" value="Genomic_DNA"/>
</dbReference>
<evidence type="ECO:0000313" key="9">
    <source>
        <dbReference type="EMBL" id="CAH2044033.1"/>
    </source>
</evidence>
<evidence type="ECO:0000259" key="8">
    <source>
        <dbReference type="SMART" id="SM00479"/>
    </source>
</evidence>
<keyword evidence="2" id="KW-0540">Nuclease</keyword>
<reference evidence="9 10" key="1">
    <citation type="submission" date="2022-03" db="EMBL/GenBank/DDBJ databases">
        <authorList>
            <person name="Nunn A."/>
            <person name="Chopra R."/>
            <person name="Nunn A."/>
            <person name="Contreras Garrido A."/>
        </authorList>
    </citation>
    <scope>NUCLEOTIDE SEQUENCE [LARGE SCALE GENOMIC DNA]</scope>
</reference>
<keyword evidence="4" id="KW-0378">Hydrolase</keyword>
<dbReference type="InterPro" id="IPR012337">
    <property type="entry name" value="RNaseH-like_sf"/>
</dbReference>
<evidence type="ECO:0000256" key="4">
    <source>
        <dbReference type="ARBA" id="ARBA00022801"/>
    </source>
</evidence>
<dbReference type="InterPro" id="IPR013520">
    <property type="entry name" value="Ribonucl_H"/>
</dbReference>
<dbReference type="PANTHER" id="PTHR30231:SF4">
    <property type="entry name" value="PROTEIN NEN2"/>
    <property type="match status" value="1"/>
</dbReference>
<dbReference type="FunFam" id="3.30.420.10:FF:000040">
    <property type="entry name" value="Exonuclease family protein"/>
    <property type="match status" value="1"/>
</dbReference>
<evidence type="ECO:0000256" key="3">
    <source>
        <dbReference type="ARBA" id="ARBA00022723"/>
    </source>
</evidence>
<keyword evidence="10" id="KW-1185">Reference proteome</keyword>
<proteinExistence type="predicted"/>
<gene>
    <name evidence="9" type="ORF">TAV2_LOCUS7041</name>
</gene>
<feature type="compositionally biased region" description="Polar residues" evidence="7">
    <location>
        <begin position="215"/>
        <end position="226"/>
    </location>
</feature>
<name>A0AAU9RJL0_THLAR</name>
<dbReference type="GO" id="GO:0008408">
    <property type="term" value="F:3'-5' exonuclease activity"/>
    <property type="evidence" value="ECO:0007669"/>
    <property type="project" value="TreeGrafter"/>
</dbReference>
<evidence type="ECO:0000313" key="10">
    <source>
        <dbReference type="Proteomes" id="UP000836841"/>
    </source>
</evidence>
<dbReference type="CDD" id="cd06127">
    <property type="entry name" value="DEDDh"/>
    <property type="match status" value="1"/>
</dbReference>
<keyword evidence="5" id="KW-0269">Exonuclease</keyword>
<dbReference type="Pfam" id="PF00929">
    <property type="entry name" value="RNase_T"/>
    <property type="match status" value="1"/>
</dbReference>